<dbReference type="Gene3D" id="1.10.8.420">
    <property type="entry name" value="RecR Domain 1"/>
    <property type="match status" value="1"/>
</dbReference>
<organism evidence="9 10">
    <name type="scientific">Caproicibacter fermentans</name>
    <dbReference type="NCBI Taxonomy" id="2576756"/>
    <lineage>
        <taxon>Bacteria</taxon>
        <taxon>Bacillati</taxon>
        <taxon>Bacillota</taxon>
        <taxon>Clostridia</taxon>
        <taxon>Eubacteriales</taxon>
        <taxon>Acutalibacteraceae</taxon>
        <taxon>Caproicibacter</taxon>
    </lineage>
</organism>
<feature type="domain" description="Toprim" evidence="8">
    <location>
        <begin position="82"/>
        <end position="179"/>
    </location>
</feature>
<evidence type="ECO:0000256" key="6">
    <source>
        <dbReference type="ARBA" id="ARBA00023204"/>
    </source>
</evidence>
<keyword evidence="2 7" id="KW-0227">DNA damage</keyword>
<comment type="similarity">
    <text evidence="7">Belongs to the RecR family.</text>
</comment>
<dbReference type="PROSITE" id="PS01300">
    <property type="entry name" value="RECR"/>
    <property type="match status" value="1"/>
</dbReference>
<dbReference type="InterPro" id="IPR000093">
    <property type="entry name" value="DNA_Rcmb_RecR"/>
</dbReference>
<dbReference type="AlphaFoldDB" id="A0A7G8TE19"/>
<protein>
    <recommendedName>
        <fullName evidence="7">Recombination protein RecR</fullName>
    </recommendedName>
</protein>
<sequence>MPAYHIPPLSRLIDQFERLPGIGGKSAQRLAYYVLGLSDDGVKELSDAILEAHKKIHYCKVCCNLTDEELCPICRNAARDHSVICVVEDPRDVIALERTHEFNAVYHVLHGVISPLNGIGPDQLCVKELLARIGETGPKVTEVIMATNPTVEGEATAMYISRLLKPLGVKVTRLAYGIPVGGDLEYADEFTLTRALEGRSEI</sequence>
<dbReference type="Pfam" id="PF21176">
    <property type="entry name" value="RecR_HhH"/>
    <property type="match status" value="1"/>
</dbReference>
<keyword evidence="4 7" id="KW-0862">Zinc</keyword>
<keyword evidence="3 7" id="KW-0863">Zinc-finger</keyword>
<feature type="zinc finger region" description="C4-type" evidence="7">
    <location>
        <begin position="59"/>
        <end position="74"/>
    </location>
</feature>
<name>A0A7G8TE19_9FIRM</name>
<dbReference type="Proteomes" id="UP000515909">
    <property type="component" value="Chromosome"/>
</dbReference>
<evidence type="ECO:0000256" key="2">
    <source>
        <dbReference type="ARBA" id="ARBA00022763"/>
    </source>
</evidence>
<dbReference type="InterPro" id="IPR015967">
    <property type="entry name" value="Rcmb_RecR_Znf"/>
</dbReference>
<dbReference type="Gene3D" id="6.10.250.240">
    <property type="match status" value="1"/>
</dbReference>
<evidence type="ECO:0000256" key="1">
    <source>
        <dbReference type="ARBA" id="ARBA00022723"/>
    </source>
</evidence>
<dbReference type="GO" id="GO:0003677">
    <property type="term" value="F:DNA binding"/>
    <property type="evidence" value="ECO:0007669"/>
    <property type="project" value="UniProtKB-UniRule"/>
</dbReference>
<reference evidence="9 10" key="1">
    <citation type="submission" date="2020-08" db="EMBL/GenBank/DDBJ databases">
        <title>The isolate Caproiciproducens sp. 7D4C2 produces n-caproate at mildly acidic conditions from hexoses: genome and rBOX comparison with related strains and chain-elongating bacteria.</title>
        <authorList>
            <person name="Esquivel-Elizondo S."/>
            <person name="Bagci C."/>
            <person name="Temovska M."/>
            <person name="Jeon B.S."/>
            <person name="Bessarab I."/>
            <person name="Williams R.B.H."/>
            <person name="Huson D.H."/>
            <person name="Angenent L.T."/>
        </authorList>
    </citation>
    <scope>NUCLEOTIDE SEQUENCE [LARGE SCALE GENOMIC DNA]</scope>
    <source>
        <strain evidence="9 10">7D4C2</strain>
    </source>
</reference>
<dbReference type="Pfam" id="PF02132">
    <property type="entry name" value="RecR_ZnF"/>
    <property type="match status" value="1"/>
</dbReference>
<gene>
    <name evidence="7 9" type="primary">recR</name>
    <name evidence="9" type="ORF">HCR03_06375</name>
</gene>
<dbReference type="CDD" id="cd01025">
    <property type="entry name" value="TOPRIM_recR"/>
    <property type="match status" value="1"/>
</dbReference>
<dbReference type="PANTHER" id="PTHR30446">
    <property type="entry name" value="RECOMBINATION PROTEIN RECR"/>
    <property type="match status" value="1"/>
</dbReference>
<comment type="function">
    <text evidence="7">May play a role in DNA repair. It seems to be involved in an RecBC-independent recombinational process of DNA repair. It may act with RecF and RecO.</text>
</comment>
<keyword evidence="1 7" id="KW-0479">Metal-binding</keyword>
<dbReference type="SMART" id="SM00493">
    <property type="entry name" value="TOPRIM"/>
    <property type="match status" value="1"/>
</dbReference>
<dbReference type="SUPFAM" id="SSF111304">
    <property type="entry name" value="Recombination protein RecR"/>
    <property type="match status" value="1"/>
</dbReference>
<accession>A0A7G8TE19</accession>
<keyword evidence="6 7" id="KW-0234">DNA repair</keyword>
<dbReference type="InterPro" id="IPR023627">
    <property type="entry name" value="Rcmb_RecR"/>
</dbReference>
<dbReference type="KEGG" id="cfem:HCR03_06375"/>
<dbReference type="Pfam" id="PF21175">
    <property type="entry name" value="RecR_C"/>
    <property type="match status" value="1"/>
</dbReference>
<dbReference type="GO" id="GO:0006310">
    <property type="term" value="P:DNA recombination"/>
    <property type="evidence" value="ECO:0007669"/>
    <property type="project" value="UniProtKB-UniRule"/>
</dbReference>
<dbReference type="Pfam" id="PF13662">
    <property type="entry name" value="Toprim_4"/>
    <property type="match status" value="1"/>
</dbReference>
<evidence type="ECO:0000256" key="4">
    <source>
        <dbReference type="ARBA" id="ARBA00022833"/>
    </source>
</evidence>
<dbReference type="PANTHER" id="PTHR30446:SF0">
    <property type="entry name" value="RECOMBINATION PROTEIN RECR"/>
    <property type="match status" value="1"/>
</dbReference>
<dbReference type="NCBIfam" id="TIGR00615">
    <property type="entry name" value="recR"/>
    <property type="match status" value="1"/>
</dbReference>
<dbReference type="PROSITE" id="PS50880">
    <property type="entry name" value="TOPRIM"/>
    <property type="match status" value="1"/>
</dbReference>
<evidence type="ECO:0000259" key="8">
    <source>
        <dbReference type="PROSITE" id="PS50880"/>
    </source>
</evidence>
<dbReference type="Gene3D" id="3.30.60.80">
    <property type="match status" value="1"/>
</dbReference>
<dbReference type="HAMAP" id="MF_00017">
    <property type="entry name" value="RecR"/>
    <property type="match status" value="1"/>
</dbReference>
<proteinExistence type="inferred from homology"/>
<evidence type="ECO:0000256" key="3">
    <source>
        <dbReference type="ARBA" id="ARBA00022771"/>
    </source>
</evidence>
<dbReference type="RefSeq" id="WP_187037204.1">
    <property type="nucleotide sequence ID" value="NZ_CP060286.1"/>
</dbReference>
<evidence type="ECO:0000313" key="10">
    <source>
        <dbReference type="Proteomes" id="UP000515909"/>
    </source>
</evidence>
<evidence type="ECO:0000313" key="9">
    <source>
        <dbReference type="EMBL" id="QNK41860.1"/>
    </source>
</evidence>
<dbReference type="GO" id="GO:0006281">
    <property type="term" value="P:DNA repair"/>
    <property type="evidence" value="ECO:0007669"/>
    <property type="project" value="UniProtKB-UniRule"/>
</dbReference>
<dbReference type="EMBL" id="CP060286">
    <property type="protein sequence ID" value="QNK41860.1"/>
    <property type="molecule type" value="Genomic_DNA"/>
</dbReference>
<dbReference type="Gene3D" id="3.40.1360.10">
    <property type="match status" value="1"/>
</dbReference>
<evidence type="ECO:0000256" key="7">
    <source>
        <dbReference type="HAMAP-Rule" id="MF_00017"/>
    </source>
</evidence>
<evidence type="ECO:0000256" key="5">
    <source>
        <dbReference type="ARBA" id="ARBA00023172"/>
    </source>
</evidence>
<dbReference type="InterPro" id="IPR034137">
    <property type="entry name" value="TOPRIM_RecR"/>
</dbReference>
<dbReference type="GO" id="GO:0008270">
    <property type="term" value="F:zinc ion binding"/>
    <property type="evidence" value="ECO:0007669"/>
    <property type="project" value="UniProtKB-KW"/>
</dbReference>
<keyword evidence="5 7" id="KW-0233">DNA recombination</keyword>
<dbReference type="InterPro" id="IPR006171">
    <property type="entry name" value="TOPRIM_dom"/>
</dbReference>